<dbReference type="VEuPathDB" id="TriTrypDB:Tbg972.11.14190"/>
<accession>A0A1J0R6P8</accession>
<comment type="function">
    <text evidence="1">VSG forms a coat on the surface of the parasite. The trypanosome evades the immune response of the host by expressing a series of antigenically distinct VSGs from an estimated 1000 VSG genes.</text>
</comment>
<feature type="compositionally biased region" description="Basic and acidic residues" evidence="9">
    <location>
        <begin position="343"/>
        <end position="397"/>
    </location>
</feature>
<evidence type="ECO:0000256" key="3">
    <source>
        <dbReference type="ARBA" id="ARBA00022475"/>
    </source>
</evidence>
<sequence length="425" mass="46810">MEGLRGWWCILFVVTISQAGEAQEKPINRDEFEALCRFINLAGDSETPTKVEKNVKRTVKKILTESGVADSGKKELEDLQKQAEKYREENMSFWETVGMGEINRSLTDALYGENHNAVVKAQGSRDPICGAREADAGTEAGKSLAIDLFCLCSTSPELHNFQQICCADCRGGANDHPWIPSEDGNQRWKFLAQKCGETNQGGKLSTDSIEKSAEFFLKTLKNPLDSRAEARRTVLGSTNGDVSINCNGWKTSGNGRCVKYDPNHLNDGILSIPWYVKLAKAATRMDKLMEAEKTLREILENVEKLERKQVAIPPKPADEGNAVPSVSKDVVENNNENSAVSNNREKRESKGELNEEKSPGSEKSPEEVDCDGCKPEEGCEEGKCESENGRHDSEGTKRPPVKSHSATIIGGSLKFFFAFGIKSSP</sequence>
<keyword evidence="3" id="KW-1003">Cell membrane</keyword>
<dbReference type="GO" id="GO:0098552">
    <property type="term" value="C:side of membrane"/>
    <property type="evidence" value="ECO:0007669"/>
    <property type="project" value="UniProtKB-KW"/>
</dbReference>
<protein>
    <submittedName>
        <fullName evidence="12">Variant surface glycoprotein 1125.1293</fullName>
    </submittedName>
</protein>
<dbReference type="VEuPathDB" id="TriTrypDB:Tb1125.11.12710"/>
<dbReference type="InterPro" id="IPR025932">
    <property type="entry name" value="Trypano_VSG_B_N_dom"/>
</dbReference>
<dbReference type="AlphaFoldDB" id="A0A1J0R6P8"/>
<comment type="subcellular location">
    <subcellularLocation>
        <location evidence="2">Cell membrane</location>
        <topology evidence="2">Lipid-anchor</topology>
        <topology evidence="2">GPI-anchor</topology>
    </subcellularLocation>
</comment>
<keyword evidence="4" id="KW-0336">GPI-anchor</keyword>
<dbReference type="Pfam" id="PF13206">
    <property type="entry name" value="VSG_B"/>
    <property type="match status" value="2"/>
</dbReference>
<feature type="compositionally biased region" description="Low complexity" evidence="9">
    <location>
        <begin position="332"/>
        <end position="342"/>
    </location>
</feature>
<evidence type="ECO:0000256" key="5">
    <source>
        <dbReference type="ARBA" id="ARBA00022729"/>
    </source>
</evidence>
<proteinExistence type="predicted"/>
<keyword evidence="6" id="KW-0472">Membrane</keyword>
<reference evidence="12" key="1">
    <citation type="submission" date="2016-08" db="EMBL/GenBank/DDBJ databases">
        <title>VSG repertoire of Trypanosoma brucei EATRO 1125.</title>
        <authorList>
            <person name="Cross G.A."/>
        </authorList>
    </citation>
    <scope>NUCLEOTIDE SEQUENCE</scope>
    <source>
        <strain evidence="12">EATRO 1125</strain>
    </source>
</reference>
<evidence type="ECO:0000256" key="2">
    <source>
        <dbReference type="ARBA" id="ARBA00004609"/>
    </source>
</evidence>
<evidence type="ECO:0000313" key="12">
    <source>
        <dbReference type="EMBL" id="APD73521.1"/>
    </source>
</evidence>
<evidence type="ECO:0000256" key="7">
    <source>
        <dbReference type="ARBA" id="ARBA00023180"/>
    </source>
</evidence>
<feature type="signal peptide" evidence="10">
    <location>
        <begin position="1"/>
        <end position="22"/>
    </location>
</feature>
<evidence type="ECO:0000256" key="6">
    <source>
        <dbReference type="ARBA" id="ARBA00023136"/>
    </source>
</evidence>
<dbReference type="VEuPathDB" id="TriTrypDB:Tb427_110143800"/>
<feature type="domain" description="Trypanosome variant surface glycoprotein B-type N-terminal" evidence="11">
    <location>
        <begin position="11"/>
        <end position="62"/>
    </location>
</feature>
<keyword evidence="5 10" id="KW-0732">Signal</keyword>
<evidence type="ECO:0000256" key="4">
    <source>
        <dbReference type="ARBA" id="ARBA00022622"/>
    </source>
</evidence>
<keyword evidence="8" id="KW-0449">Lipoprotein</keyword>
<evidence type="ECO:0000256" key="8">
    <source>
        <dbReference type="ARBA" id="ARBA00023288"/>
    </source>
</evidence>
<evidence type="ECO:0000256" key="9">
    <source>
        <dbReference type="SAM" id="MobiDB-lite"/>
    </source>
</evidence>
<dbReference type="EMBL" id="KX699565">
    <property type="protein sequence ID" value="APD73521.1"/>
    <property type="molecule type" value="Genomic_DNA"/>
</dbReference>
<dbReference type="VEuPathDB" id="TriTrypDB:Tb927.11.12710"/>
<feature type="region of interest" description="Disordered" evidence="9">
    <location>
        <begin position="310"/>
        <end position="405"/>
    </location>
</feature>
<feature type="domain" description="Trypanosome variant surface glycoprotein B-type N-terminal" evidence="11">
    <location>
        <begin position="72"/>
        <end position="303"/>
    </location>
</feature>
<feature type="chain" id="PRO_5009615389" evidence="10">
    <location>
        <begin position="23"/>
        <end position="425"/>
    </location>
</feature>
<evidence type="ECO:0000256" key="1">
    <source>
        <dbReference type="ARBA" id="ARBA00002523"/>
    </source>
</evidence>
<dbReference type="GO" id="GO:0005886">
    <property type="term" value="C:plasma membrane"/>
    <property type="evidence" value="ECO:0007669"/>
    <property type="project" value="UniProtKB-SubCell"/>
</dbReference>
<organism evidence="12">
    <name type="scientific">Trypanosoma brucei</name>
    <dbReference type="NCBI Taxonomy" id="5691"/>
    <lineage>
        <taxon>Eukaryota</taxon>
        <taxon>Discoba</taxon>
        <taxon>Euglenozoa</taxon>
        <taxon>Kinetoplastea</taxon>
        <taxon>Metakinetoplastina</taxon>
        <taxon>Trypanosomatida</taxon>
        <taxon>Trypanosomatidae</taxon>
        <taxon>Trypanosoma</taxon>
    </lineage>
</organism>
<keyword evidence="7" id="KW-0325">Glycoprotein</keyword>
<name>A0A1J0R6P8_9TRYP</name>
<evidence type="ECO:0000256" key="10">
    <source>
        <dbReference type="SAM" id="SignalP"/>
    </source>
</evidence>
<evidence type="ECO:0000259" key="11">
    <source>
        <dbReference type="Pfam" id="PF13206"/>
    </source>
</evidence>